<keyword evidence="1" id="KW-1133">Transmembrane helix</keyword>
<evidence type="ECO:0000313" key="2">
    <source>
        <dbReference type="EMBL" id="GMH13117.1"/>
    </source>
</evidence>
<organism evidence="2 3">
    <name type="scientific">Nepenthes gracilis</name>
    <name type="common">Slender pitcher plant</name>
    <dbReference type="NCBI Taxonomy" id="150966"/>
    <lineage>
        <taxon>Eukaryota</taxon>
        <taxon>Viridiplantae</taxon>
        <taxon>Streptophyta</taxon>
        <taxon>Embryophyta</taxon>
        <taxon>Tracheophyta</taxon>
        <taxon>Spermatophyta</taxon>
        <taxon>Magnoliopsida</taxon>
        <taxon>eudicotyledons</taxon>
        <taxon>Gunneridae</taxon>
        <taxon>Pentapetalae</taxon>
        <taxon>Caryophyllales</taxon>
        <taxon>Nepenthaceae</taxon>
        <taxon>Nepenthes</taxon>
    </lineage>
</organism>
<gene>
    <name evidence="2" type="ORF">Nepgr_014958</name>
</gene>
<dbReference type="EMBL" id="BSYO01000012">
    <property type="protein sequence ID" value="GMH13117.1"/>
    <property type="molecule type" value="Genomic_DNA"/>
</dbReference>
<keyword evidence="3" id="KW-1185">Reference proteome</keyword>
<keyword evidence="1" id="KW-0472">Membrane</keyword>
<dbReference type="AlphaFoldDB" id="A0AAD3SL67"/>
<name>A0AAD3SL67_NEPGR</name>
<keyword evidence="1" id="KW-0812">Transmembrane</keyword>
<evidence type="ECO:0000313" key="3">
    <source>
        <dbReference type="Proteomes" id="UP001279734"/>
    </source>
</evidence>
<evidence type="ECO:0000256" key="1">
    <source>
        <dbReference type="SAM" id="Phobius"/>
    </source>
</evidence>
<sequence>MAPWNYICCLGYNQVSRWRFEGSVLSIGDGRTLSGLLCQWNLKFYILLFLGVAAFISISYQCSTVLNLLCNRLTLASINVF</sequence>
<accession>A0AAD3SL67</accession>
<reference evidence="2" key="1">
    <citation type="submission" date="2023-05" db="EMBL/GenBank/DDBJ databases">
        <title>Nepenthes gracilis genome sequencing.</title>
        <authorList>
            <person name="Fukushima K."/>
        </authorList>
    </citation>
    <scope>NUCLEOTIDE SEQUENCE</scope>
    <source>
        <strain evidence="2">SING2019-196</strain>
    </source>
</reference>
<feature type="transmembrane region" description="Helical" evidence="1">
    <location>
        <begin position="44"/>
        <end position="69"/>
    </location>
</feature>
<protein>
    <submittedName>
        <fullName evidence="2">Uncharacterized protein</fullName>
    </submittedName>
</protein>
<comment type="caution">
    <text evidence="2">The sequence shown here is derived from an EMBL/GenBank/DDBJ whole genome shotgun (WGS) entry which is preliminary data.</text>
</comment>
<dbReference type="Proteomes" id="UP001279734">
    <property type="component" value="Unassembled WGS sequence"/>
</dbReference>
<proteinExistence type="predicted"/>